<keyword evidence="2" id="KW-0812">Transmembrane</keyword>
<sequence>MAFPFSTHSVKDSEAVINSPVFWVGQGFELEIDEMHQLSRRDGTDWILGDTTPVDLAKIYTEEDLLANTFYIFLLLVMFTIILGGVFFAAREYSLSFRNSQNSSDVINSIEQEQHQQQQQPSYHLTNHVTEKMEPPSTCCLKEDIPQEGAPDETYSEDSGSISPSIKISTKVFDNLDLKNIPPLSPLHLKPEKKPYEFDRLLVVKPDLTSGEFTGGSITKYLNNEFTPIQIPSSKKITYNFNELYSIQDDVCQSFKAHDLKIYKEFGLLELLKGRLEVPRTEFATIYEADKCINEYKAMALNESSTNSTPNIFRSISLVSILSIGTTSPDNPNYYLTSFNVLIQSMVDSGDIFNLLDESGDLTRHLLMCMVLTYCWNQWKYRTRDNSKIEETFTRWNSTPNVVNQNTIFRVVCNLELGMHALKNRDQEFKLQLLLKHICNESNCNDYLGYIPMIAKAVNISTGVATKVTFYEMVFRIVKKHHRCCMRIYIEDTRTDLKSLIQHGIWHRNDARICEQANRIYYFLTSQGYEINSWIEEVERGKTLVPSAAEIEEEFGIMKKSVTPGSWSTNKEEPTLTRSPSLRQFGYH</sequence>
<keyword evidence="4" id="KW-1185">Reference proteome</keyword>
<organism evidence="3 4">
    <name type="scientific">[Candida] anglica</name>
    <dbReference type="NCBI Taxonomy" id="148631"/>
    <lineage>
        <taxon>Eukaryota</taxon>
        <taxon>Fungi</taxon>
        <taxon>Dikarya</taxon>
        <taxon>Ascomycota</taxon>
        <taxon>Saccharomycotina</taxon>
        <taxon>Pichiomycetes</taxon>
        <taxon>Debaryomycetaceae</taxon>
        <taxon>Kurtzmaniella</taxon>
    </lineage>
</organism>
<proteinExistence type="predicted"/>
<accession>A0ABP0EP92</accession>
<dbReference type="Proteomes" id="UP001497600">
    <property type="component" value="Chromosome H"/>
</dbReference>
<gene>
    <name evidence="3" type="ORF">CAAN4_H07184</name>
</gene>
<feature type="transmembrane region" description="Helical" evidence="2">
    <location>
        <begin position="70"/>
        <end position="90"/>
    </location>
</feature>
<keyword evidence="2" id="KW-0472">Membrane</keyword>
<protein>
    <submittedName>
        <fullName evidence="3">Uncharacterized protein</fullName>
    </submittedName>
</protein>
<evidence type="ECO:0000256" key="2">
    <source>
        <dbReference type="SAM" id="Phobius"/>
    </source>
</evidence>
<evidence type="ECO:0000256" key="1">
    <source>
        <dbReference type="SAM" id="MobiDB-lite"/>
    </source>
</evidence>
<evidence type="ECO:0000313" key="3">
    <source>
        <dbReference type="EMBL" id="CAK7920841.1"/>
    </source>
</evidence>
<dbReference type="EMBL" id="OZ004260">
    <property type="protein sequence ID" value="CAK7920841.1"/>
    <property type="molecule type" value="Genomic_DNA"/>
</dbReference>
<keyword evidence="2" id="KW-1133">Transmembrane helix</keyword>
<feature type="region of interest" description="Disordered" evidence="1">
    <location>
        <begin position="142"/>
        <end position="162"/>
    </location>
</feature>
<evidence type="ECO:0000313" key="4">
    <source>
        <dbReference type="Proteomes" id="UP001497600"/>
    </source>
</evidence>
<reference evidence="3 4" key="1">
    <citation type="submission" date="2024-01" db="EMBL/GenBank/DDBJ databases">
        <authorList>
            <consortium name="Genoscope - CEA"/>
            <person name="William W."/>
        </authorList>
    </citation>
    <scope>NUCLEOTIDE SEQUENCE [LARGE SCALE GENOMIC DNA]</scope>
    <source>
        <strain evidence="3 4">29B2s-10</strain>
    </source>
</reference>
<name>A0ABP0EP92_9ASCO</name>